<dbReference type="Pfam" id="PF09339">
    <property type="entry name" value="HTH_IclR"/>
    <property type="match status" value="1"/>
</dbReference>
<dbReference type="SUPFAM" id="SSF81301">
    <property type="entry name" value="Nucleotidyltransferase"/>
    <property type="match status" value="1"/>
</dbReference>
<dbReference type="InterPro" id="IPR002934">
    <property type="entry name" value="Polymerase_NTP_transf_dom"/>
</dbReference>
<comment type="cofactor">
    <cofactor evidence="1">
        <name>Mg(2+)</name>
        <dbReference type="ChEBI" id="CHEBI:18420"/>
    </cofactor>
</comment>
<dbReference type="PANTHER" id="PTHR33571:SF14">
    <property type="entry name" value="PROTEIN ADENYLYLTRANSFERASE MJ0435-RELATED"/>
    <property type="match status" value="1"/>
</dbReference>
<keyword evidence="3" id="KW-0808">Transferase</keyword>
<keyword evidence="2" id="KW-1277">Toxin-antitoxin system</keyword>
<dbReference type="GO" id="GO:0006355">
    <property type="term" value="P:regulation of DNA-templated transcription"/>
    <property type="evidence" value="ECO:0007669"/>
    <property type="project" value="InterPro"/>
</dbReference>
<evidence type="ECO:0000256" key="1">
    <source>
        <dbReference type="ARBA" id="ARBA00001946"/>
    </source>
</evidence>
<comment type="similarity">
    <text evidence="10">Belongs to the MntA antitoxin family.</text>
</comment>
<proteinExistence type="inferred from homology"/>
<keyword evidence="6" id="KW-0547">Nucleotide-binding</keyword>
<sequence>MLTGTILPDLFKTEERVRILDYVSKRESVTATNVIKETGASKASVSRYLHLLVRAGLLENKNRDYYWKETAICAAVKRLMNIELLSGTIDLPEWAKAIGVYGSFAQGTNTVESDVDLWIYIPEYRRDSEIKTAELEKEIRDRTGHEIHILILTEEKLSHLKENDPPFYTRLTETSVIIKGESYVGN</sequence>
<dbReference type="GO" id="GO:0005524">
    <property type="term" value="F:ATP binding"/>
    <property type="evidence" value="ECO:0007669"/>
    <property type="project" value="UniProtKB-KW"/>
</dbReference>
<evidence type="ECO:0000256" key="10">
    <source>
        <dbReference type="ARBA" id="ARBA00038276"/>
    </source>
</evidence>
<dbReference type="GO" id="GO:0046872">
    <property type="term" value="F:metal ion binding"/>
    <property type="evidence" value="ECO:0007669"/>
    <property type="project" value="UniProtKB-KW"/>
</dbReference>
<name>E1RD96_METP4</name>
<evidence type="ECO:0000259" key="14">
    <source>
        <dbReference type="Pfam" id="PF09339"/>
    </source>
</evidence>
<dbReference type="GO" id="GO:0070733">
    <property type="term" value="F:AMPylase activity"/>
    <property type="evidence" value="ECO:0007669"/>
    <property type="project" value="UniProtKB-EC"/>
</dbReference>
<dbReference type="Pfam" id="PF01909">
    <property type="entry name" value="NTP_transf_2"/>
    <property type="match status" value="1"/>
</dbReference>
<feature type="domain" description="Polymerase nucleotidyl transferase" evidence="13">
    <location>
        <begin position="96"/>
        <end position="159"/>
    </location>
</feature>
<evidence type="ECO:0000256" key="9">
    <source>
        <dbReference type="ARBA" id="ARBA00034531"/>
    </source>
</evidence>
<evidence type="ECO:0000256" key="7">
    <source>
        <dbReference type="ARBA" id="ARBA00022840"/>
    </source>
</evidence>
<protein>
    <recommendedName>
        <fullName evidence="9">protein adenylyltransferase</fullName>
        <ecNumber evidence="9">2.7.7.108</ecNumber>
    </recommendedName>
</protein>
<dbReference type="Proteomes" id="UP000006565">
    <property type="component" value="Chromosome"/>
</dbReference>
<dbReference type="AlphaFoldDB" id="E1RD96"/>
<dbReference type="Gene3D" id="1.10.10.10">
    <property type="entry name" value="Winged helix-like DNA-binding domain superfamily/Winged helix DNA-binding domain"/>
    <property type="match status" value="1"/>
</dbReference>
<dbReference type="CDD" id="cd05403">
    <property type="entry name" value="NT_KNTase_like"/>
    <property type="match status" value="1"/>
</dbReference>
<evidence type="ECO:0000313" key="16">
    <source>
        <dbReference type="Proteomes" id="UP000006565"/>
    </source>
</evidence>
<evidence type="ECO:0000256" key="3">
    <source>
        <dbReference type="ARBA" id="ARBA00022679"/>
    </source>
</evidence>
<dbReference type="InterPro" id="IPR052038">
    <property type="entry name" value="Type-VII_TA_antitoxin"/>
</dbReference>
<dbReference type="PANTHER" id="PTHR33571">
    <property type="entry name" value="SSL8005 PROTEIN"/>
    <property type="match status" value="1"/>
</dbReference>
<dbReference type="eggNOG" id="arCOG01208">
    <property type="taxonomic scope" value="Archaea"/>
</dbReference>
<evidence type="ECO:0000256" key="4">
    <source>
        <dbReference type="ARBA" id="ARBA00022695"/>
    </source>
</evidence>
<dbReference type="InterPro" id="IPR005471">
    <property type="entry name" value="Tscrpt_reg_IclR_N"/>
</dbReference>
<keyword evidence="16" id="KW-1185">Reference proteome</keyword>
<dbReference type="RefSeq" id="WP_013330256.1">
    <property type="nucleotide sequence ID" value="NC_014507.1"/>
</dbReference>
<dbReference type="KEGG" id="mpi:Mpet_2332"/>
<gene>
    <name evidence="15" type="ordered locus">Mpet_2332</name>
</gene>
<dbReference type="STRING" id="679926.Mpet_2332"/>
<keyword evidence="4" id="KW-0548">Nucleotidyltransferase</keyword>
<evidence type="ECO:0000256" key="8">
    <source>
        <dbReference type="ARBA" id="ARBA00022842"/>
    </source>
</evidence>
<dbReference type="SUPFAM" id="SSF46785">
    <property type="entry name" value="Winged helix' DNA-binding domain"/>
    <property type="match status" value="1"/>
</dbReference>
<dbReference type="InterPro" id="IPR043519">
    <property type="entry name" value="NT_sf"/>
</dbReference>
<keyword evidence="7" id="KW-0067">ATP-binding</keyword>
<dbReference type="EMBL" id="CP002117">
    <property type="protein sequence ID" value="ADN37079.1"/>
    <property type="molecule type" value="Genomic_DNA"/>
</dbReference>
<evidence type="ECO:0000256" key="2">
    <source>
        <dbReference type="ARBA" id="ARBA00022649"/>
    </source>
</evidence>
<reference evidence="15 16" key="1">
    <citation type="journal article" date="2010" name="Stand. Genomic Sci.">
        <title>Complete genome sequence of Methanoplanus petrolearius type strain (SEBR 4847).</title>
        <authorList>
            <person name="Brambilla E."/>
            <person name="Djao O.D."/>
            <person name="Daligault H."/>
            <person name="Lapidus A."/>
            <person name="Lucas S."/>
            <person name="Hammon N."/>
            <person name="Nolan M."/>
            <person name="Tice H."/>
            <person name="Cheng J.F."/>
            <person name="Han C."/>
            <person name="Tapia R."/>
            <person name="Goodwin L."/>
            <person name="Pitluck S."/>
            <person name="Liolios K."/>
            <person name="Ivanova N."/>
            <person name="Mavromatis K."/>
            <person name="Mikhailova N."/>
            <person name="Pati A."/>
            <person name="Chen A."/>
            <person name="Palaniappan K."/>
            <person name="Land M."/>
            <person name="Hauser L."/>
            <person name="Chang Y.J."/>
            <person name="Jeffries C.D."/>
            <person name="Rohde M."/>
            <person name="Spring S."/>
            <person name="Sikorski J."/>
            <person name="Goker M."/>
            <person name="Woyke T."/>
            <person name="Bristow J."/>
            <person name="Eisen J.A."/>
            <person name="Markowitz V."/>
            <person name="Hugenholtz P."/>
            <person name="Kyrpides N.C."/>
            <person name="Klenk H.P."/>
        </authorList>
    </citation>
    <scope>NUCLEOTIDE SEQUENCE [LARGE SCALE GENOMIC DNA]</scope>
    <source>
        <strain evidence="16">DSM 11571 / OCM 486 / SEBR 4847</strain>
    </source>
</reference>
<evidence type="ECO:0000256" key="12">
    <source>
        <dbReference type="ARBA" id="ARBA00048696"/>
    </source>
</evidence>
<keyword evidence="5" id="KW-0479">Metal-binding</keyword>
<dbReference type="InterPro" id="IPR036388">
    <property type="entry name" value="WH-like_DNA-bd_sf"/>
</dbReference>
<keyword evidence="8" id="KW-0460">Magnesium</keyword>
<dbReference type="GeneID" id="9744818"/>
<evidence type="ECO:0000256" key="5">
    <source>
        <dbReference type="ARBA" id="ARBA00022723"/>
    </source>
</evidence>
<dbReference type="InterPro" id="IPR036390">
    <property type="entry name" value="WH_DNA-bd_sf"/>
</dbReference>
<accession>E1RD96</accession>
<dbReference type="EC" id="2.7.7.108" evidence="9"/>
<dbReference type="HOGENOM" id="CLU_095209_0_0_2"/>
<evidence type="ECO:0000259" key="13">
    <source>
        <dbReference type="Pfam" id="PF01909"/>
    </source>
</evidence>
<organism evidence="15 16">
    <name type="scientific">Methanolacinia petrolearia (strain DSM 11571 / OCM 486 / SEBR 4847)</name>
    <name type="common">Methanoplanus petrolearius</name>
    <dbReference type="NCBI Taxonomy" id="679926"/>
    <lineage>
        <taxon>Archaea</taxon>
        <taxon>Methanobacteriati</taxon>
        <taxon>Methanobacteriota</taxon>
        <taxon>Stenosarchaea group</taxon>
        <taxon>Methanomicrobia</taxon>
        <taxon>Methanomicrobiales</taxon>
        <taxon>Methanomicrobiaceae</taxon>
        <taxon>Methanolacinia</taxon>
    </lineage>
</organism>
<dbReference type="Gene3D" id="3.30.460.10">
    <property type="entry name" value="Beta Polymerase, domain 2"/>
    <property type="match status" value="1"/>
</dbReference>
<feature type="domain" description="HTH iclR-type" evidence="14">
    <location>
        <begin position="18"/>
        <end position="59"/>
    </location>
</feature>
<dbReference type="OrthoDB" id="61846at2157"/>
<evidence type="ECO:0000256" key="11">
    <source>
        <dbReference type="ARBA" id="ARBA00047518"/>
    </source>
</evidence>
<comment type="catalytic activity">
    <reaction evidence="11">
        <text>O-(5'-adenylyl)-L-tyrosyl-[protein] + ATP = O-[5'-(adenylyl-(5'-&gt;3')-adenylyl)]-L-tyrosyl-[protein] + diphosphate</text>
        <dbReference type="Rhea" id="RHEA:66528"/>
        <dbReference type="Rhea" id="RHEA-COMP:13846"/>
        <dbReference type="Rhea" id="RHEA-COMP:17046"/>
        <dbReference type="ChEBI" id="CHEBI:30616"/>
        <dbReference type="ChEBI" id="CHEBI:33019"/>
        <dbReference type="ChEBI" id="CHEBI:83624"/>
        <dbReference type="ChEBI" id="CHEBI:167160"/>
    </reaction>
</comment>
<dbReference type="GO" id="GO:0003677">
    <property type="term" value="F:DNA binding"/>
    <property type="evidence" value="ECO:0007669"/>
    <property type="project" value="InterPro"/>
</dbReference>
<comment type="catalytic activity">
    <reaction evidence="12">
        <text>L-tyrosyl-[protein] + ATP = O-(5'-adenylyl)-L-tyrosyl-[protein] + diphosphate</text>
        <dbReference type="Rhea" id="RHEA:54288"/>
        <dbReference type="Rhea" id="RHEA-COMP:10136"/>
        <dbReference type="Rhea" id="RHEA-COMP:13846"/>
        <dbReference type="ChEBI" id="CHEBI:30616"/>
        <dbReference type="ChEBI" id="CHEBI:33019"/>
        <dbReference type="ChEBI" id="CHEBI:46858"/>
        <dbReference type="ChEBI" id="CHEBI:83624"/>
        <dbReference type="EC" id="2.7.7.108"/>
    </reaction>
</comment>
<evidence type="ECO:0000256" key="6">
    <source>
        <dbReference type="ARBA" id="ARBA00022741"/>
    </source>
</evidence>
<evidence type="ECO:0000313" key="15">
    <source>
        <dbReference type="EMBL" id="ADN37079.1"/>
    </source>
</evidence>